<dbReference type="Proteomes" id="UP001143309">
    <property type="component" value="Unassembled WGS sequence"/>
</dbReference>
<gene>
    <name evidence="1" type="ORF">GCM10008174_04640</name>
</gene>
<protein>
    <submittedName>
        <fullName evidence="1">Uncharacterized protein</fullName>
    </submittedName>
</protein>
<dbReference type="GO" id="GO:0016788">
    <property type="term" value="F:hydrolase activity, acting on ester bonds"/>
    <property type="evidence" value="ECO:0007669"/>
    <property type="project" value="UniProtKB-ARBA"/>
</dbReference>
<comment type="caution">
    <text evidence="1">The sequence shown here is derived from an EMBL/GenBank/DDBJ whole genome shotgun (WGS) entry which is preliminary data.</text>
</comment>
<evidence type="ECO:0000313" key="2">
    <source>
        <dbReference type="Proteomes" id="UP001143309"/>
    </source>
</evidence>
<dbReference type="Gene3D" id="3.40.50.1110">
    <property type="entry name" value="SGNH hydrolase"/>
    <property type="match status" value="1"/>
</dbReference>
<dbReference type="AlphaFoldDB" id="A0A9W6JM31"/>
<dbReference type="RefSeq" id="WP_271199229.1">
    <property type="nucleotide sequence ID" value="NZ_BSFL01000001.1"/>
</dbReference>
<reference evidence="1" key="1">
    <citation type="journal article" date="2014" name="Int. J. Syst. Evol. Microbiol.">
        <title>Complete genome sequence of Corynebacterium casei LMG S-19264T (=DSM 44701T), isolated from a smear-ripened cheese.</title>
        <authorList>
            <consortium name="US DOE Joint Genome Institute (JGI-PGF)"/>
            <person name="Walter F."/>
            <person name="Albersmeier A."/>
            <person name="Kalinowski J."/>
            <person name="Ruckert C."/>
        </authorList>
    </citation>
    <scope>NUCLEOTIDE SEQUENCE</scope>
    <source>
        <strain evidence="1">VKM B-2748</strain>
    </source>
</reference>
<accession>A0A9W6JM31</accession>
<proteinExistence type="predicted"/>
<dbReference type="SUPFAM" id="SSF52266">
    <property type="entry name" value="SGNH hydrolase"/>
    <property type="match status" value="1"/>
</dbReference>
<keyword evidence="2" id="KW-1185">Reference proteome</keyword>
<dbReference type="InterPro" id="IPR036514">
    <property type="entry name" value="SGNH_hydro_sf"/>
</dbReference>
<organism evidence="1 2">
    <name type="scientific">Methylopila turkensis</name>
    <dbReference type="NCBI Taxonomy" id="1437816"/>
    <lineage>
        <taxon>Bacteria</taxon>
        <taxon>Pseudomonadati</taxon>
        <taxon>Pseudomonadota</taxon>
        <taxon>Alphaproteobacteria</taxon>
        <taxon>Hyphomicrobiales</taxon>
        <taxon>Methylopilaceae</taxon>
        <taxon>Methylopila</taxon>
    </lineage>
</organism>
<reference evidence="1" key="2">
    <citation type="submission" date="2023-01" db="EMBL/GenBank/DDBJ databases">
        <authorList>
            <person name="Sun Q."/>
            <person name="Evtushenko L."/>
        </authorList>
    </citation>
    <scope>NUCLEOTIDE SEQUENCE</scope>
    <source>
        <strain evidence="1">VKM B-2748</strain>
    </source>
</reference>
<name>A0A9W6JM31_9HYPH</name>
<evidence type="ECO:0000313" key="1">
    <source>
        <dbReference type="EMBL" id="GLK78723.1"/>
    </source>
</evidence>
<sequence>MKLFTIGDSISQGFMSLAAARTELSYSTLLAKCLGLATSTDQYPIPFWGEGGLPINIEKLLRSLQRKYGSDIRGPIEWPLAVASVNGILDDVEDYYERGLGNIALPQAGRRQFFPNVSVAGFTVADAWTVTPGLCLERIAAAETKNPGDGFFDLPNAAFERTAHAVLNPSRDPRFNDYSQLRWLKHHHHSEGVENVVVWLGANNALGTVVRMGVKSTAGARKSPLKMSLDERNEYNLWTVEHFTEEYDVLMDKLHTTLSTGKRDCKVFVATVPAVTIAPLARGVGASHDMNDPFGTLPSAKYFDRYTYFLFDHDYARRSGNSLTRDEAHGIDTTIAGYNAAIAKLVADYNAKAPPAGGRKVDYVLVDICAQLLRLAFKRNDGNPPYVLPPELVALRDKLGRTVDTVYYTVDRKAKMSAGGVFSLDGVHPTAIGHGLIAREFLEAFAAAGVATPRKLDWNGIVASDSLFSNPIALMPELYDNTRFAELLLDLLRLP</sequence>
<dbReference type="EMBL" id="BSFL01000001">
    <property type="protein sequence ID" value="GLK78723.1"/>
    <property type="molecule type" value="Genomic_DNA"/>
</dbReference>